<dbReference type="PANTHER" id="PTHR10720">
    <property type="entry name" value="HEME OXYGENASE"/>
    <property type="match status" value="1"/>
</dbReference>
<dbReference type="GO" id="GO:0046872">
    <property type="term" value="F:metal ion binding"/>
    <property type="evidence" value="ECO:0007669"/>
    <property type="project" value="UniProtKB-KW"/>
</dbReference>
<dbReference type="EMBL" id="FMCW01000025">
    <property type="protein sequence ID" value="SCF07877.1"/>
    <property type="molecule type" value="Genomic_DNA"/>
</dbReference>
<dbReference type="RefSeq" id="WP_091283792.1">
    <property type="nucleotide sequence ID" value="NZ_FMCW01000025.1"/>
</dbReference>
<dbReference type="InterPro" id="IPR016084">
    <property type="entry name" value="Haem_Oase-like_multi-hlx"/>
</dbReference>
<dbReference type="CDD" id="cd19165">
    <property type="entry name" value="HemeO"/>
    <property type="match status" value="1"/>
</dbReference>
<dbReference type="GO" id="GO:0042167">
    <property type="term" value="P:heme catabolic process"/>
    <property type="evidence" value="ECO:0007669"/>
    <property type="project" value="TreeGrafter"/>
</dbReference>
<dbReference type="PIRSF" id="PIRSF000343">
    <property type="entry name" value="Haem_Oase"/>
    <property type="match status" value="1"/>
</dbReference>
<dbReference type="Pfam" id="PF01126">
    <property type="entry name" value="Heme_oxygenase"/>
    <property type="match status" value="1"/>
</dbReference>
<gene>
    <name evidence="6" type="ORF">GA0070558_12565</name>
</gene>
<evidence type="ECO:0000313" key="7">
    <source>
        <dbReference type="Proteomes" id="UP000199375"/>
    </source>
</evidence>
<keyword evidence="3 5" id="KW-0408">Iron</keyword>
<keyword evidence="1 4" id="KW-0349">Heme</keyword>
<keyword evidence="2 5" id="KW-0479">Metal-binding</keyword>
<dbReference type="InterPro" id="IPR002051">
    <property type="entry name" value="Haem_Oase"/>
</dbReference>
<dbReference type="AlphaFoldDB" id="A0A1C4XHI9"/>
<dbReference type="InterPro" id="IPR016053">
    <property type="entry name" value="Haem_Oase-like"/>
</dbReference>
<evidence type="ECO:0000256" key="4">
    <source>
        <dbReference type="PIRSR" id="PIRSR000343-1"/>
    </source>
</evidence>
<organism evidence="6 7">
    <name type="scientific">Micromonospora haikouensis</name>
    <dbReference type="NCBI Taxonomy" id="686309"/>
    <lineage>
        <taxon>Bacteria</taxon>
        <taxon>Bacillati</taxon>
        <taxon>Actinomycetota</taxon>
        <taxon>Actinomycetes</taxon>
        <taxon>Micromonosporales</taxon>
        <taxon>Micromonosporaceae</taxon>
        <taxon>Micromonospora</taxon>
    </lineage>
</organism>
<protein>
    <submittedName>
        <fullName evidence="6">Heme oxygenase</fullName>
    </submittedName>
</protein>
<name>A0A1C4XHI9_9ACTN</name>
<feature type="binding site" evidence="4">
    <location>
        <position position="10"/>
    </location>
    <ligand>
        <name>heme b</name>
        <dbReference type="ChEBI" id="CHEBI:60344"/>
    </ligand>
</feature>
<accession>A0A1C4XHI9</accession>
<sequence length="214" mass="24363">MRRTFSETLRHALYLAHRTAERARYLDALMDGQLAVTGFGELATQRYFIFKAFEESSALVRADPISGRFLFRELDRLAILGDDLAFYHGQDWRAKITPLPVTRTHCLRITELAQTWPAGYVAHYYVRYLGDLSGGQVFRSRMARHRGLTGAGIRFYEFADIPDVDAFRNRYHALLDAVAWDAAERGRVTQEAVQAFTLTNALFEALADRVLGPV</sequence>
<evidence type="ECO:0000256" key="1">
    <source>
        <dbReference type="ARBA" id="ARBA00022617"/>
    </source>
</evidence>
<reference evidence="6 7" key="1">
    <citation type="submission" date="2016-06" db="EMBL/GenBank/DDBJ databases">
        <authorList>
            <person name="Kjaerup R.B."/>
            <person name="Dalgaard T.S."/>
            <person name="Juul-Madsen H.R."/>
        </authorList>
    </citation>
    <scope>NUCLEOTIDE SEQUENCE [LARGE SCALE GENOMIC DNA]</scope>
    <source>
        <strain evidence="6 7">DSM 45626</strain>
    </source>
</reference>
<dbReference type="Proteomes" id="UP000199375">
    <property type="component" value="Unassembled WGS sequence"/>
</dbReference>
<feature type="binding site" evidence="4">
    <location>
        <position position="125"/>
    </location>
    <ligand>
        <name>heme b</name>
        <dbReference type="ChEBI" id="CHEBI:60344"/>
    </ligand>
</feature>
<dbReference type="GO" id="GO:0006788">
    <property type="term" value="P:heme oxidation"/>
    <property type="evidence" value="ECO:0007669"/>
    <property type="project" value="InterPro"/>
</dbReference>
<evidence type="ECO:0000256" key="5">
    <source>
        <dbReference type="PIRSR" id="PIRSR000343-2"/>
    </source>
</evidence>
<dbReference type="SUPFAM" id="SSF48613">
    <property type="entry name" value="Heme oxygenase-like"/>
    <property type="match status" value="1"/>
</dbReference>
<evidence type="ECO:0000256" key="3">
    <source>
        <dbReference type="ARBA" id="ARBA00023004"/>
    </source>
</evidence>
<proteinExistence type="predicted"/>
<dbReference type="PANTHER" id="PTHR10720:SF0">
    <property type="entry name" value="HEME OXYGENASE"/>
    <property type="match status" value="1"/>
</dbReference>
<dbReference type="Gene3D" id="1.20.910.10">
    <property type="entry name" value="Heme oxygenase-like"/>
    <property type="match status" value="1"/>
</dbReference>
<dbReference type="GO" id="GO:0020037">
    <property type="term" value="F:heme binding"/>
    <property type="evidence" value="ECO:0007669"/>
    <property type="project" value="TreeGrafter"/>
</dbReference>
<dbReference type="GO" id="GO:0006979">
    <property type="term" value="P:response to oxidative stress"/>
    <property type="evidence" value="ECO:0007669"/>
    <property type="project" value="TreeGrafter"/>
</dbReference>
<dbReference type="GO" id="GO:0004392">
    <property type="term" value="F:heme oxygenase (decyclizing) activity"/>
    <property type="evidence" value="ECO:0007669"/>
    <property type="project" value="InterPro"/>
</dbReference>
<dbReference type="PRINTS" id="PR00088">
    <property type="entry name" value="HAEMOXYGNASE"/>
</dbReference>
<evidence type="ECO:0000313" key="6">
    <source>
        <dbReference type="EMBL" id="SCF07877.1"/>
    </source>
</evidence>
<evidence type="ECO:0000256" key="2">
    <source>
        <dbReference type="ARBA" id="ARBA00022723"/>
    </source>
</evidence>
<feature type="binding site" description="axial binding residue" evidence="5">
    <location>
        <position position="17"/>
    </location>
    <ligand>
        <name>heme b</name>
        <dbReference type="ChEBI" id="CHEBI:60344"/>
    </ligand>
    <ligandPart>
        <name>Fe</name>
        <dbReference type="ChEBI" id="CHEBI:18248"/>
    </ligandPart>
</feature>